<organism evidence="6 7">
    <name type="scientific">Capsicum annuum</name>
    <name type="common">Capsicum pepper</name>
    <dbReference type="NCBI Taxonomy" id="4072"/>
    <lineage>
        <taxon>Eukaryota</taxon>
        <taxon>Viridiplantae</taxon>
        <taxon>Streptophyta</taxon>
        <taxon>Embryophyta</taxon>
        <taxon>Tracheophyta</taxon>
        <taxon>Spermatophyta</taxon>
        <taxon>Magnoliopsida</taxon>
        <taxon>eudicotyledons</taxon>
        <taxon>Gunneridae</taxon>
        <taxon>Pentapetalae</taxon>
        <taxon>asterids</taxon>
        <taxon>lamiids</taxon>
        <taxon>Solanales</taxon>
        <taxon>Solanaceae</taxon>
        <taxon>Solanoideae</taxon>
        <taxon>Capsiceae</taxon>
        <taxon>Capsicum</taxon>
    </lineage>
</organism>
<accession>A0A2G2YMG7</accession>
<evidence type="ECO:0000256" key="1">
    <source>
        <dbReference type="ARBA" id="ARBA00001933"/>
    </source>
</evidence>
<dbReference type="PANTHER" id="PTHR43144">
    <property type="entry name" value="AMINOTRANSFERASE"/>
    <property type="match status" value="1"/>
</dbReference>
<name>A0A2G2YMG7_CAPAN</name>
<gene>
    <name evidence="6" type="ORF">T459_26041</name>
</gene>
<dbReference type="GO" id="GO:0030170">
    <property type="term" value="F:pyridoxal phosphate binding"/>
    <property type="evidence" value="ECO:0007669"/>
    <property type="project" value="InterPro"/>
</dbReference>
<dbReference type="SUPFAM" id="SSF53383">
    <property type="entry name" value="PLP-dependent transferases"/>
    <property type="match status" value="1"/>
</dbReference>
<dbReference type="Gramene" id="PHT70937">
    <property type="protein sequence ID" value="PHT70937"/>
    <property type="gene ID" value="T459_26041"/>
</dbReference>
<dbReference type="Pfam" id="PF00155">
    <property type="entry name" value="Aminotran_1_2"/>
    <property type="match status" value="1"/>
</dbReference>
<dbReference type="EMBL" id="AYRZ02000010">
    <property type="protein sequence ID" value="PHT70937.1"/>
    <property type="molecule type" value="Genomic_DNA"/>
</dbReference>
<keyword evidence="2" id="KW-0032">Aminotransferase</keyword>
<reference evidence="6 7" key="1">
    <citation type="journal article" date="2014" name="Nat. Genet.">
        <title>Genome sequence of the hot pepper provides insights into the evolution of pungency in Capsicum species.</title>
        <authorList>
            <person name="Kim S."/>
            <person name="Park M."/>
            <person name="Yeom S.I."/>
            <person name="Kim Y.M."/>
            <person name="Lee J.M."/>
            <person name="Lee H.A."/>
            <person name="Seo E."/>
            <person name="Choi J."/>
            <person name="Cheong K."/>
            <person name="Kim K.T."/>
            <person name="Jung K."/>
            <person name="Lee G.W."/>
            <person name="Oh S.K."/>
            <person name="Bae C."/>
            <person name="Kim S.B."/>
            <person name="Lee H.Y."/>
            <person name="Kim S.Y."/>
            <person name="Kim M.S."/>
            <person name="Kang B.C."/>
            <person name="Jo Y.D."/>
            <person name="Yang H.B."/>
            <person name="Jeong H.J."/>
            <person name="Kang W.H."/>
            <person name="Kwon J.K."/>
            <person name="Shin C."/>
            <person name="Lim J.Y."/>
            <person name="Park J.H."/>
            <person name="Huh J.H."/>
            <person name="Kim J.S."/>
            <person name="Kim B.D."/>
            <person name="Cohen O."/>
            <person name="Paran I."/>
            <person name="Suh M.C."/>
            <person name="Lee S.B."/>
            <person name="Kim Y.K."/>
            <person name="Shin Y."/>
            <person name="Noh S.J."/>
            <person name="Park J."/>
            <person name="Seo Y.S."/>
            <person name="Kwon S.Y."/>
            <person name="Kim H.A."/>
            <person name="Park J.M."/>
            <person name="Kim H.J."/>
            <person name="Choi S.B."/>
            <person name="Bosland P.W."/>
            <person name="Reeves G."/>
            <person name="Jo S.H."/>
            <person name="Lee B.W."/>
            <person name="Cho H.T."/>
            <person name="Choi H.S."/>
            <person name="Lee M.S."/>
            <person name="Yu Y."/>
            <person name="Do Choi Y."/>
            <person name="Park B.S."/>
            <person name="van Deynze A."/>
            <person name="Ashrafi H."/>
            <person name="Hill T."/>
            <person name="Kim W.T."/>
            <person name="Pai H.S."/>
            <person name="Ahn H.K."/>
            <person name="Yeam I."/>
            <person name="Giovannoni J.J."/>
            <person name="Rose J.K."/>
            <person name="Sorensen I."/>
            <person name="Lee S.J."/>
            <person name="Kim R.W."/>
            <person name="Choi I.Y."/>
            <person name="Choi B.S."/>
            <person name="Lim J.S."/>
            <person name="Lee Y.H."/>
            <person name="Choi D."/>
        </authorList>
    </citation>
    <scope>NUCLEOTIDE SEQUENCE [LARGE SCALE GENOMIC DNA]</scope>
    <source>
        <strain evidence="7">cv. CM334</strain>
    </source>
</reference>
<evidence type="ECO:0000313" key="7">
    <source>
        <dbReference type="Proteomes" id="UP000222542"/>
    </source>
</evidence>
<evidence type="ECO:0000256" key="2">
    <source>
        <dbReference type="ARBA" id="ARBA00022576"/>
    </source>
</evidence>
<sequence length="283" mass="31908">MSIERTSHVVAGCDRRTSCFLVRKKCSLRFQYCFSGMLNHVNFECLDVCMSSEILESEVRNSNRSKNWMFLQPEHFLLPLPLSSIPRTDIIFFCSLNNPTGAAASREQMTKLVQFAKDNSSIIVYDSSYDMYLCDDSPKSIFEISGAKEGMTKFVDQHLSIVAQWSSVSPPQLRSETEEEGCCGEMRAASSFGASSRGGNAGHGLQRTVIDRGTWQSKGKSGAKRVYVVEKTRENENHYIEEEQQQDIFDDRLDDLDMNIPDDDQTPMPIDAINTVGSSYRLT</sequence>
<keyword evidence="4" id="KW-0663">Pyridoxal phosphate</keyword>
<dbReference type="InterPro" id="IPR015424">
    <property type="entry name" value="PyrdxlP-dep_Trfase"/>
</dbReference>
<dbReference type="Gene3D" id="3.40.640.10">
    <property type="entry name" value="Type I PLP-dependent aspartate aminotransferase-like (Major domain)"/>
    <property type="match status" value="1"/>
</dbReference>
<protein>
    <recommendedName>
        <fullName evidence="5">Aminotransferase class I/classII large domain-containing protein</fullName>
    </recommendedName>
</protein>
<comment type="caution">
    <text evidence="6">The sequence shown here is derived from an EMBL/GenBank/DDBJ whole genome shotgun (WGS) entry which is preliminary data.</text>
</comment>
<dbReference type="InterPro" id="IPR019942">
    <property type="entry name" value="DapL/ALD1"/>
</dbReference>
<evidence type="ECO:0000256" key="4">
    <source>
        <dbReference type="ARBA" id="ARBA00022898"/>
    </source>
</evidence>
<dbReference type="Proteomes" id="UP000222542">
    <property type="component" value="Unassembled WGS sequence"/>
</dbReference>
<dbReference type="GO" id="GO:0008483">
    <property type="term" value="F:transaminase activity"/>
    <property type="evidence" value="ECO:0007669"/>
    <property type="project" value="UniProtKB-KW"/>
</dbReference>
<keyword evidence="7" id="KW-1185">Reference proteome</keyword>
<dbReference type="AlphaFoldDB" id="A0A2G2YMG7"/>
<dbReference type="STRING" id="4072.A0A2G2YMG7"/>
<reference evidence="6 7" key="2">
    <citation type="journal article" date="2017" name="Genome Biol.">
        <title>New reference genome sequences of hot pepper reveal the massive evolution of plant disease-resistance genes by retroduplication.</title>
        <authorList>
            <person name="Kim S."/>
            <person name="Park J."/>
            <person name="Yeom S.I."/>
            <person name="Kim Y.M."/>
            <person name="Seo E."/>
            <person name="Kim K.T."/>
            <person name="Kim M.S."/>
            <person name="Lee J.M."/>
            <person name="Cheong K."/>
            <person name="Shin H.S."/>
            <person name="Kim S.B."/>
            <person name="Han K."/>
            <person name="Lee J."/>
            <person name="Park M."/>
            <person name="Lee H.A."/>
            <person name="Lee H.Y."/>
            <person name="Lee Y."/>
            <person name="Oh S."/>
            <person name="Lee J.H."/>
            <person name="Choi E."/>
            <person name="Choi E."/>
            <person name="Lee S.E."/>
            <person name="Jeon J."/>
            <person name="Kim H."/>
            <person name="Choi G."/>
            <person name="Song H."/>
            <person name="Lee J."/>
            <person name="Lee S.C."/>
            <person name="Kwon J.K."/>
            <person name="Lee H.Y."/>
            <person name="Koo N."/>
            <person name="Hong Y."/>
            <person name="Kim R.W."/>
            <person name="Kang W.H."/>
            <person name="Huh J.H."/>
            <person name="Kang B.C."/>
            <person name="Yang T.J."/>
            <person name="Lee Y.H."/>
            <person name="Bennetzen J.L."/>
            <person name="Choi D."/>
        </authorList>
    </citation>
    <scope>NUCLEOTIDE SEQUENCE [LARGE SCALE GENOMIC DNA]</scope>
    <source>
        <strain evidence="7">cv. CM334</strain>
    </source>
</reference>
<feature type="domain" description="Aminotransferase class I/classII large" evidence="5">
    <location>
        <begin position="87"/>
        <end position="137"/>
    </location>
</feature>
<proteinExistence type="predicted"/>
<evidence type="ECO:0000256" key="3">
    <source>
        <dbReference type="ARBA" id="ARBA00022679"/>
    </source>
</evidence>
<evidence type="ECO:0000313" key="6">
    <source>
        <dbReference type="EMBL" id="PHT70937.1"/>
    </source>
</evidence>
<keyword evidence="3" id="KW-0808">Transferase</keyword>
<comment type="cofactor">
    <cofactor evidence="1">
        <name>pyridoxal 5'-phosphate</name>
        <dbReference type="ChEBI" id="CHEBI:597326"/>
    </cofactor>
</comment>
<dbReference type="InterPro" id="IPR015421">
    <property type="entry name" value="PyrdxlP-dep_Trfase_major"/>
</dbReference>
<evidence type="ECO:0000259" key="5">
    <source>
        <dbReference type="Pfam" id="PF00155"/>
    </source>
</evidence>
<dbReference type="InterPro" id="IPR004839">
    <property type="entry name" value="Aminotransferase_I/II_large"/>
</dbReference>